<keyword evidence="4" id="KW-0378">Hydrolase</keyword>
<comment type="subcellular location">
    <subcellularLocation>
        <location evidence="1">Secreted</location>
    </subcellularLocation>
</comment>
<keyword evidence="10" id="KW-1185">Reference proteome</keyword>
<feature type="domain" description="Fibronectin type III-like" evidence="8">
    <location>
        <begin position="713"/>
        <end position="783"/>
    </location>
</feature>
<name>A0A2C9USL6_MANES</name>
<dbReference type="Gene3D" id="2.60.40.10">
    <property type="entry name" value="Immunoglobulins"/>
    <property type="match status" value="1"/>
</dbReference>
<dbReference type="Pfam" id="PF14310">
    <property type="entry name" value="Fn3-like"/>
    <property type="match status" value="1"/>
</dbReference>
<dbReference type="InterPro" id="IPR026891">
    <property type="entry name" value="Fn3-like"/>
</dbReference>
<dbReference type="EMBL" id="CM004399">
    <property type="protein sequence ID" value="OAY33527.1"/>
    <property type="molecule type" value="Genomic_DNA"/>
</dbReference>
<gene>
    <name evidence="9" type="ORF">MANES_13G104300v8</name>
</gene>
<keyword evidence="2" id="KW-0964">Secreted</keyword>
<dbReference type="InterPro" id="IPR044993">
    <property type="entry name" value="BXL"/>
</dbReference>
<protein>
    <recommendedName>
        <fullName evidence="8">Fibronectin type III-like domain-containing protein</fullName>
    </recommendedName>
</protein>
<evidence type="ECO:0000256" key="5">
    <source>
        <dbReference type="ARBA" id="ARBA00023180"/>
    </source>
</evidence>
<comment type="caution">
    <text evidence="9">The sequence shown here is derived from an EMBL/GenBank/DDBJ whole genome shotgun (WGS) entry which is preliminary data.</text>
</comment>
<dbReference type="InterPro" id="IPR017853">
    <property type="entry name" value="GH"/>
</dbReference>
<evidence type="ECO:0000256" key="4">
    <source>
        <dbReference type="ARBA" id="ARBA00022801"/>
    </source>
</evidence>
<dbReference type="Proteomes" id="UP000091857">
    <property type="component" value="Chromosome 13"/>
</dbReference>
<dbReference type="OrthoDB" id="47059at2759"/>
<dbReference type="InterPro" id="IPR013783">
    <property type="entry name" value="Ig-like_fold"/>
</dbReference>
<reference evidence="10" key="1">
    <citation type="journal article" date="2016" name="Nat. Biotechnol.">
        <title>Sequencing wild and cultivated cassava and related species reveals extensive interspecific hybridization and genetic diversity.</title>
        <authorList>
            <person name="Bredeson J.V."/>
            <person name="Lyons J.B."/>
            <person name="Prochnik S.E."/>
            <person name="Wu G.A."/>
            <person name="Ha C.M."/>
            <person name="Edsinger-Gonzales E."/>
            <person name="Grimwood J."/>
            <person name="Schmutz J."/>
            <person name="Rabbi I.Y."/>
            <person name="Egesi C."/>
            <person name="Nauluvula P."/>
            <person name="Lebot V."/>
            <person name="Ndunguru J."/>
            <person name="Mkamilo G."/>
            <person name="Bart R.S."/>
            <person name="Setter T.L."/>
            <person name="Gleadow R.M."/>
            <person name="Kulakow P."/>
            <person name="Ferguson M.E."/>
            <person name="Rounsley S."/>
            <person name="Rokhsar D.S."/>
        </authorList>
    </citation>
    <scope>NUCLEOTIDE SEQUENCE [LARGE SCALE GENOMIC DNA]</scope>
    <source>
        <strain evidence="10">cv. AM560-2</strain>
    </source>
</reference>
<dbReference type="InterPro" id="IPR001764">
    <property type="entry name" value="Glyco_hydro_3_N"/>
</dbReference>
<dbReference type="InterPro" id="IPR036881">
    <property type="entry name" value="Glyco_hydro_3_C_sf"/>
</dbReference>
<evidence type="ECO:0000256" key="1">
    <source>
        <dbReference type="ARBA" id="ARBA00004613"/>
    </source>
</evidence>
<sequence length="791" mass="86620">MSMPLHCGFFFFLILFLQPSISKSLIPQFPCQPPYHSSYPFCNKSLSIPARAQSLISLLTLQEKILQLANNASEIPRLGIPPYEWWSESLHGIATNGPGVSFESGPVSSATGFPQVIVSAAAFNRTLWFLIGSAIAVEARAMYNVGQAGLTFWAPNINVFRDPRWGRGQETPGEDPMVASAYAIEYVKGFQGGDWKIGGGQGSGGGLGERRVLREVDDGLMLSACCKHFTAYDLEKWGNFSRYSFNAVVTEQDLEDTYQPPFRSCIQQGKASCLMCSYNQVNGVPACAREDFLQKARTEWGFHGYIVSDCDAVATIFEYQNYTKSPEDAVAIALKAGMDINCGSYVIRHAQSAVDQGKLQEEDIDRALLNLFSVQLRLGLFDGNPKNGQFGNLGPEAVCTKEHKTLALEAARQGIVLLKNDKQFLPLNKTAVSSLAIVGPMANNATNLGGDYTGYPCDPQSLFAGLKSYITETSYAVGCPDVSCDSDAQFHEAINIAKSADYVVVVAGLDLSQETEEHDRVSLLLPGKQMALVSSVAAVSKKPVILVLIGGGPLDVSFAKLDPRVASILWIGYPGEAGAKALAEVIFGEYNPGGRLPMTWYPESFTKIPMTDMNMRADPFRGYPGRTYRFYTGPRVYGFGEGLSYTSFTYKFLSAPSKLSLSGSLTANSRKRILHQKGKTLGYIQIDEMNSCNSLRFHVQISVMNVGDMDGSHVVMLFSKVPKVFKGTPEKQLVGFDRVHTISYTSTETSILVDPCMHLSIANEQGKRVMPLGDHVLMLGDLEYFFTIEAY</sequence>
<dbReference type="GO" id="GO:0005576">
    <property type="term" value="C:extracellular region"/>
    <property type="evidence" value="ECO:0007669"/>
    <property type="project" value="UniProtKB-SubCell"/>
</dbReference>
<dbReference type="GO" id="GO:0046556">
    <property type="term" value="F:alpha-L-arabinofuranosidase activity"/>
    <property type="evidence" value="ECO:0000318"/>
    <property type="project" value="GO_Central"/>
</dbReference>
<dbReference type="Gene3D" id="3.20.20.300">
    <property type="entry name" value="Glycoside hydrolase, family 3, N-terminal domain"/>
    <property type="match status" value="1"/>
</dbReference>
<evidence type="ECO:0000259" key="8">
    <source>
        <dbReference type="SMART" id="SM01217"/>
    </source>
</evidence>
<dbReference type="SUPFAM" id="SSF52279">
    <property type="entry name" value="Beta-D-glucan exohydrolase, C-terminal domain"/>
    <property type="match status" value="1"/>
</dbReference>
<dbReference type="Pfam" id="PF00933">
    <property type="entry name" value="Glyco_hydro_3"/>
    <property type="match status" value="1"/>
</dbReference>
<dbReference type="PANTHER" id="PTHR42721">
    <property type="entry name" value="SUGAR HYDROLASE-RELATED"/>
    <property type="match status" value="1"/>
</dbReference>
<evidence type="ECO:0000313" key="9">
    <source>
        <dbReference type="EMBL" id="OAY33527.1"/>
    </source>
</evidence>
<dbReference type="InterPro" id="IPR002772">
    <property type="entry name" value="Glyco_hydro_3_C"/>
</dbReference>
<evidence type="ECO:0000256" key="3">
    <source>
        <dbReference type="ARBA" id="ARBA00022729"/>
    </source>
</evidence>
<dbReference type="AlphaFoldDB" id="A0A2C9USL6"/>
<dbReference type="GO" id="GO:0045493">
    <property type="term" value="P:xylan catabolic process"/>
    <property type="evidence" value="ECO:0000318"/>
    <property type="project" value="GO_Central"/>
</dbReference>
<feature type="chain" id="PRO_5013333695" description="Fibronectin type III-like domain-containing protein" evidence="7">
    <location>
        <begin position="23"/>
        <end position="791"/>
    </location>
</feature>
<keyword evidence="5" id="KW-0325">Glycoprotein</keyword>
<accession>A0A2C9USL6</accession>
<evidence type="ECO:0000256" key="2">
    <source>
        <dbReference type="ARBA" id="ARBA00022525"/>
    </source>
</evidence>
<dbReference type="InterPro" id="IPR036962">
    <property type="entry name" value="Glyco_hydro_3_N_sf"/>
</dbReference>
<dbReference type="SMART" id="SM01217">
    <property type="entry name" value="Fn3_like"/>
    <property type="match status" value="1"/>
</dbReference>
<dbReference type="SUPFAM" id="SSF51445">
    <property type="entry name" value="(Trans)glycosidases"/>
    <property type="match status" value="1"/>
</dbReference>
<dbReference type="PANTHER" id="PTHR42721:SF1">
    <property type="entry name" value="BETA-D-XYLOSIDASE 6-RELATED"/>
    <property type="match status" value="1"/>
</dbReference>
<dbReference type="Gramene" id="Manes.13G104300.1.v8.1">
    <property type="protein sequence ID" value="Manes.13G104300.1.v8.1.CDS"/>
    <property type="gene ID" value="Manes.13G104300.v8.1"/>
</dbReference>
<keyword evidence="3 7" id="KW-0732">Signal</keyword>
<evidence type="ECO:0000256" key="6">
    <source>
        <dbReference type="ARBA" id="ARBA00023295"/>
    </source>
</evidence>
<dbReference type="Gene3D" id="3.40.50.1700">
    <property type="entry name" value="Glycoside hydrolase family 3 C-terminal domain"/>
    <property type="match status" value="1"/>
</dbReference>
<proteinExistence type="predicted"/>
<feature type="signal peptide" evidence="7">
    <location>
        <begin position="1"/>
        <end position="22"/>
    </location>
</feature>
<dbReference type="FunFam" id="3.40.50.1700:FF:000001">
    <property type="entry name" value="probable beta-D-xylosidase 2"/>
    <property type="match status" value="1"/>
</dbReference>
<evidence type="ECO:0000256" key="7">
    <source>
        <dbReference type="SAM" id="SignalP"/>
    </source>
</evidence>
<organism evidence="9 10">
    <name type="scientific">Manihot esculenta</name>
    <name type="common">Cassava</name>
    <name type="synonym">Jatropha manihot</name>
    <dbReference type="NCBI Taxonomy" id="3983"/>
    <lineage>
        <taxon>Eukaryota</taxon>
        <taxon>Viridiplantae</taxon>
        <taxon>Streptophyta</taxon>
        <taxon>Embryophyta</taxon>
        <taxon>Tracheophyta</taxon>
        <taxon>Spermatophyta</taxon>
        <taxon>Magnoliopsida</taxon>
        <taxon>eudicotyledons</taxon>
        <taxon>Gunneridae</taxon>
        <taxon>Pentapetalae</taxon>
        <taxon>rosids</taxon>
        <taxon>fabids</taxon>
        <taxon>Malpighiales</taxon>
        <taxon>Euphorbiaceae</taxon>
        <taxon>Crotonoideae</taxon>
        <taxon>Manihoteae</taxon>
        <taxon>Manihot</taxon>
    </lineage>
</organism>
<evidence type="ECO:0000313" key="10">
    <source>
        <dbReference type="Proteomes" id="UP000091857"/>
    </source>
</evidence>
<dbReference type="GO" id="GO:0031222">
    <property type="term" value="P:arabinan catabolic process"/>
    <property type="evidence" value="ECO:0000318"/>
    <property type="project" value="GO_Central"/>
</dbReference>
<dbReference type="Pfam" id="PF01915">
    <property type="entry name" value="Glyco_hydro_3_C"/>
    <property type="match status" value="1"/>
</dbReference>
<dbReference type="GO" id="GO:0009044">
    <property type="term" value="F:xylan 1,4-beta-xylosidase activity"/>
    <property type="evidence" value="ECO:0000318"/>
    <property type="project" value="GO_Central"/>
</dbReference>
<keyword evidence="6" id="KW-0326">Glycosidase</keyword>
<dbReference type="FunFam" id="3.20.20.300:FF:000004">
    <property type="entry name" value="probable beta-D-xylosidase 7"/>
    <property type="match status" value="1"/>
</dbReference>